<dbReference type="InParanoid" id="A0A671YX76"/>
<evidence type="ECO:0000313" key="6">
    <source>
        <dbReference type="Ensembl" id="ENSSAUP00010067628.1"/>
    </source>
</evidence>
<reference evidence="6" key="1">
    <citation type="submission" date="2021-04" db="EMBL/GenBank/DDBJ databases">
        <authorList>
            <consortium name="Wellcome Sanger Institute Data Sharing"/>
        </authorList>
    </citation>
    <scope>NUCLEOTIDE SEQUENCE [LARGE SCALE GENOMIC DNA]</scope>
</reference>
<evidence type="ECO:0000256" key="1">
    <source>
        <dbReference type="ARBA" id="ARBA00008535"/>
    </source>
</evidence>
<evidence type="ECO:0000313" key="7">
    <source>
        <dbReference type="Proteomes" id="UP000472265"/>
    </source>
</evidence>
<comment type="similarity">
    <text evidence="1">Belongs to the TRAFAC class TrmE-Era-EngA-EngB-Septin-like GTPase superfamily. AIG1/Toc34/Toc159-like paraseptin GTPase family. IAN subfamily.</text>
</comment>
<accession>A0A671YX76</accession>
<keyword evidence="3" id="KW-0342">GTP-binding</keyword>
<dbReference type="InterPro" id="IPR045058">
    <property type="entry name" value="GIMA/IAN/Toc"/>
</dbReference>
<keyword evidence="2" id="KW-0547">Nucleotide-binding</keyword>
<dbReference type="Ensembl" id="ENSSAUT00010070792.1">
    <property type="protein sequence ID" value="ENSSAUP00010067628.1"/>
    <property type="gene ID" value="ENSSAUG00010026882.1"/>
</dbReference>
<dbReference type="PROSITE" id="PS51720">
    <property type="entry name" value="G_AIG1"/>
    <property type="match status" value="1"/>
</dbReference>
<dbReference type="InterPro" id="IPR006703">
    <property type="entry name" value="G_AIG1"/>
</dbReference>
<reference evidence="6" key="2">
    <citation type="submission" date="2025-08" db="UniProtKB">
        <authorList>
            <consortium name="Ensembl"/>
        </authorList>
    </citation>
    <scope>IDENTIFICATION</scope>
</reference>
<proteinExistence type="inferred from homology"/>
<sequence>MEKALPVKELNVLLVGSNSSRKYVVGNIILGKQAFKSDVTACCEQGEGEVCGRRVTLVKAPGWLRGYDLCNTPELSKTEAVLSVTPGLHGFILVINAEIPFKDYYKKTTKKNLQHFFGDKVWDHTIVVFSHRSQIDQETIEDYIKREGAPLQSLLEACGNRYHVLCNDGTDSEKVKELFEKIDDMVAKNSCYETLSTLIENAELKRKEVDKKAEELRLQSQQQRKKLRDLMTEPTLNLRILMVGWVFSGKSASGNTIFKTDMFQTGEITKKALKQSGEVAGREVVIVDTPGWWKFFPAMFTPSPWKAEISNGVSLCSPSPNVILLGVPVDTSFTDDQRGSQRKT</sequence>
<dbReference type="InterPro" id="IPR027417">
    <property type="entry name" value="P-loop_NTPase"/>
</dbReference>
<reference evidence="6" key="3">
    <citation type="submission" date="2025-09" db="UniProtKB">
        <authorList>
            <consortium name="Ensembl"/>
        </authorList>
    </citation>
    <scope>IDENTIFICATION</scope>
</reference>
<protein>
    <recommendedName>
        <fullName evidence="5">AIG1-type G domain-containing protein</fullName>
    </recommendedName>
</protein>
<dbReference type="Gene3D" id="3.40.50.300">
    <property type="entry name" value="P-loop containing nucleotide triphosphate hydrolases"/>
    <property type="match status" value="2"/>
</dbReference>
<feature type="coiled-coil region" evidence="4">
    <location>
        <begin position="192"/>
        <end position="233"/>
    </location>
</feature>
<dbReference type="GO" id="GO:0005525">
    <property type="term" value="F:GTP binding"/>
    <property type="evidence" value="ECO:0007669"/>
    <property type="project" value="UniProtKB-KW"/>
</dbReference>
<organism evidence="6 7">
    <name type="scientific">Sparus aurata</name>
    <name type="common">Gilthead sea bream</name>
    <dbReference type="NCBI Taxonomy" id="8175"/>
    <lineage>
        <taxon>Eukaryota</taxon>
        <taxon>Metazoa</taxon>
        <taxon>Chordata</taxon>
        <taxon>Craniata</taxon>
        <taxon>Vertebrata</taxon>
        <taxon>Euteleostomi</taxon>
        <taxon>Actinopterygii</taxon>
        <taxon>Neopterygii</taxon>
        <taxon>Teleostei</taxon>
        <taxon>Neoteleostei</taxon>
        <taxon>Acanthomorphata</taxon>
        <taxon>Eupercaria</taxon>
        <taxon>Spariformes</taxon>
        <taxon>Sparidae</taxon>
        <taxon>Sparus</taxon>
    </lineage>
</organism>
<dbReference type="SUPFAM" id="SSF52540">
    <property type="entry name" value="P-loop containing nucleoside triphosphate hydrolases"/>
    <property type="match status" value="2"/>
</dbReference>
<name>A0A671YX76_SPAAU</name>
<evidence type="ECO:0000256" key="2">
    <source>
        <dbReference type="ARBA" id="ARBA00022741"/>
    </source>
</evidence>
<keyword evidence="7" id="KW-1185">Reference proteome</keyword>
<evidence type="ECO:0000256" key="3">
    <source>
        <dbReference type="ARBA" id="ARBA00023134"/>
    </source>
</evidence>
<dbReference type="PANTHER" id="PTHR10903">
    <property type="entry name" value="GTPASE, IMAP FAMILY MEMBER-RELATED"/>
    <property type="match status" value="1"/>
</dbReference>
<evidence type="ECO:0000256" key="4">
    <source>
        <dbReference type="SAM" id="Coils"/>
    </source>
</evidence>
<dbReference type="Proteomes" id="UP000472265">
    <property type="component" value="Chromosome 20"/>
</dbReference>
<evidence type="ECO:0000259" key="5">
    <source>
        <dbReference type="PROSITE" id="PS51720"/>
    </source>
</evidence>
<dbReference type="AlphaFoldDB" id="A0A671YX76"/>
<feature type="domain" description="AIG1-type G" evidence="5">
    <location>
        <begin position="7"/>
        <end position="203"/>
    </location>
</feature>
<dbReference type="GeneTree" id="ENSGT00940000162556"/>
<dbReference type="PANTHER" id="PTHR10903:SF168">
    <property type="entry name" value="GTPASE IMAP FAMILY MEMBER 4-RELATED"/>
    <property type="match status" value="1"/>
</dbReference>
<keyword evidence="4" id="KW-0175">Coiled coil</keyword>
<dbReference type="Pfam" id="PF04548">
    <property type="entry name" value="AIG1"/>
    <property type="match status" value="2"/>
</dbReference>